<gene>
    <name evidence="2" type="ORF">DGAL_LOCUS5410</name>
</gene>
<accession>A0A8J2WDD7</accession>
<dbReference type="OrthoDB" id="28868at2759"/>
<dbReference type="Proteomes" id="UP000789390">
    <property type="component" value="Unassembled WGS sequence"/>
</dbReference>
<dbReference type="PANTHER" id="PTHR31350:SF21">
    <property type="entry name" value="F-BOX ONLY PROTEIN 21"/>
    <property type="match status" value="1"/>
</dbReference>
<dbReference type="InterPro" id="IPR011722">
    <property type="entry name" value="Hemimethylated_DNA-bd_dom"/>
</dbReference>
<dbReference type="InterPro" id="IPR036623">
    <property type="entry name" value="Hemimethylated_DNA-bd_sf"/>
</dbReference>
<sequence length="612" mass="72485">MSLLVLSNEVLLDHIFTFLEIPDLFKLMHSCSRLSHLLRDANHIWKTKFKERWPCICFHDKKNNEVNWMERVSSRLWVIAHVRETVRRMSPLCYPESPEKHTPEDIMETLTTGEYPHLEFVEDELARLKFWPGEEVSNDITFSYYTNYLYKEVKMVVLRRKWATYMALPESEKSLFEGALLMSHWINMDYQISPNYSDTELTLNWIVDRVKFLLMKTKNYSIDGQIMQATERETLFTLNQVMFQEMRFLNQWVDDDEVEDRERHVGCGCFCAATFSVDLALASDSRICENGILCIIYQEVARRLGISCEPVSVTRGEPPSCTGYSWLVLRWMEFPEQEEGFTYIYMRSKDCFKRIDGRRRLLAPFYDSFEDEDYFFVAIGQSVSTAEITFWNMLKLMPSERDYRWCNVKHDYRNSQYWVFPTSSICRLLFEINPFSSQLVKDYKKLCKSKGIQYAEAIRRCKAMNVCSLKLEELLAKHREKVAKKVICHRLPEIKYAVGLIMIYKDTSKQYALKQICVITSWDKTVLMPGTLFFNKLRPQPFYHVLLDMGKSEYVREDKLELHPDARSVCLRNHELGLHFVRFNGRRYVPNAEKNLHFPEDDEYARSLVGED</sequence>
<comment type="caution">
    <text evidence="2">The sequence shown here is derived from an EMBL/GenBank/DDBJ whole genome shotgun (WGS) entry which is preliminary data.</text>
</comment>
<reference evidence="2" key="1">
    <citation type="submission" date="2021-11" db="EMBL/GenBank/DDBJ databases">
        <authorList>
            <person name="Schell T."/>
        </authorList>
    </citation>
    <scope>NUCLEOTIDE SEQUENCE</scope>
    <source>
        <strain evidence="2">M5</strain>
    </source>
</reference>
<dbReference type="PANTHER" id="PTHR31350">
    <property type="entry name" value="SI:DKEY-261L7.2"/>
    <property type="match status" value="1"/>
</dbReference>
<protein>
    <recommendedName>
        <fullName evidence="1">Hemimethylated DNA-binding domain-containing protein</fullName>
    </recommendedName>
</protein>
<dbReference type="InterPro" id="IPR036047">
    <property type="entry name" value="F-box-like_dom_sf"/>
</dbReference>
<evidence type="ECO:0000259" key="1">
    <source>
        <dbReference type="SMART" id="SM00992"/>
    </source>
</evidence>
<dbReference type="SUPFAM" id="SSF141255">
    <property type="entry name" value="YccV-like"/>
    <property type="match status" value="1"/>
</dbReference>
<feature type="domain" description="Hemimethylated DNA-binding" evidence="1">
    <location>
        <begin position="493"/>
        <end position="591"/>
    </location>
</feature>
<dbReference type="SUPFAM" id="SSF81383">
    <property type="entry name" value="F-box domain"/>
    <property type="match status" value="1"/>
</dbReference>
<dbReference type="AlphaFoldDB" id="A0A8J2WDD7"/>
<evidence type="ECO:0000313" key="3">
    <source>
        <dbReference type="Proteomes" id="UP000789390"/>
    </source>
</evidence>
<organism evidence="2 3">
    <name type="scientific">Daphnia galeata</name>
    <dbReference type="NCBI Taxonomy" id="27404"/>
    <lineage>
        <taxon>Eukaryota</taxon>
        <taxon>Metazoa</taxon>
        <taxon>Ecdysozoa</taxon>
        <taxon>Arthropoda</taxon>
        <taxon>Crustacea</taxon>
        <taxon>Branchiopoda</taxon>
        <taxon>Diplostraca</taxon>
        <taxon>Cladocera</taxon>
        <taxon>Anomopoda</taxon>
        <taxon>Daphniidae</taxon>
        <taxon>Daphnia</taxon>
    </lineage>
</organism>
<name>A0A8J2WDD7_9CRUS</name>
<evidence type="ECO:0000313" key="2">
    <source>
        <dbReference type="EMBL" id="CAH0102886.1"/>
    </source>
</evidence>
<dbReference type="SMART" id="SM00992">
    <property type="entry name" value="YccV-like"/>
    <property type="match status" value="1"/>
</dbReference>
<dbReference type="Gene3D" id="2.30.30.390">
    <property type="entry name" value="Hemimethylated DNA-binding domain"/>
    <property type="match status" value="1"/>
</dbReference>
<proteinExistence type="predicted"/>
<dbReference type="GO" id="GO:0003677">
    <property type="term" value="F:DNA binding"/>
    <property type="evidence" value="ECO:0007669"/>
    <property type="project" value="InterPro"/>
</dbReference>
<dbReference type="Pfam" id="PF08755">
    <property type="entry name" value="YccV-like"/>
    <property type="match status" value="1"/>
</dbReference>
<keyword evidence="3" id="KW-1185">Reference proteome</keyword>
<dbReference type="EMBL" id="CAKKLH010000096">
    <property type="protein sequence ID" value="CAH0102886.1"/>
    <property type="molecule type" value="Genomic_DNA"/>
</dbReference>